<reference evidence="2" key="1">
    <citation type="journal article" date="2015" name="Nature">
        <title>Complex archaea that bridge the gap between prokaryotes and eukaryotes.</title>
        <authorList>
            <person name="Spang A."/>
            <person name="Saw J.H."/>
            <person name="Jorgensen S.L."/>
            <person name="Zaremba-Niedzwiedzka K."/>
            <person name="Martijn J."/>
            <person name="Lind A.E."/>
            <person name="van Eijk R."/>
            <person name="Schleper C."/>
            <person name="Guy L."/>
            <person name="Ettema T.J."/>
        </authorList>
    </citation>
    <scope>NUCLEOTIDE SEQUENCE</scope>
</reference>
<dbReference type="Gene3D" id="3.40.50.10400">
    <property type="entry name" value="Hypothetical protein PA1492"/>
    <property type="match status" value="1"/>
</dbReference>
<dbReference type="Pfam" id="PF09152">
    <property type="entry name" value="DUF1937"/>
    <property type="match status" value="1"/>
</dbReference>
<name>A0A0F9KHZ8_9ZZZZ</name>
<sequence>MTKTFVFISGPYQGDSYDYRSYEQIDANIAQARGAAKRLAISGIPYFAPHMNSAHFEVIAPTVPVEYWYKMDNIFLDRSSALLMLPRWDQSQGAKAEMERAIEWSKPIFRMFNDMAGNFGGFEDLEKWWAQAEGKVIIPAKQ</sequence>
<dbReference type="AlphaFoldDB" id="A0A0F9KHZ8"/>
<organism evidence="2">
    <name type="scientific">marine sediment metagenome</name>
    <dbReference type="NCBI Taxonomy" id="412755"/>
    <lineage>
        <taxon>unclassified sequences</taxon>
        <taxon>metagenomes</taxon>
        <taxon>ecological metagenomes</taxon>
    </lineage>
</organism>
<accession>A0A0F9KHZ8</accession>
<protein>
    <recommendedName>
        <fullName evidence="1">DUF1937 domain-containing protein</fullName>
    </recommendedName>
</protein>
<dbReference type="InterPro" id="IPR015235">
    <property type="entry name" value="DUF1937"/>
</dbReference>
<comment type="caution">
    <text evidence="2">The sequence shown here is derived from an EMBL/GenBank/DDBJ whole genome shotgun (WGS) entry which is preliminary data.</text>
</comment>
<evidence type="ECO:0000259" key="1">
    <source>
        <dbReference type="Pfam" id="PF09152"/>
    </source>
</evidence>
<evidence type="ECO:0000313" key="2">
    <source>
        <dbReference type="EMBL" id="KKM81588.1"/>
    </source>
</evidence>
<dbReference type="SUPFAM" id="SSF52309">
    <property type="entry name" value="N-(deoxy)ribosyltransferase-like"/>
    <property type="match status" value="1"/>
</dbReference>
<feature type="domain" description="DUF1937" evidence="1">
    <location>
        <begin position="6"/>
        <end position="111"/>
    </location>
</feature>
<gene>
    <name evidence="2" type="ORF">LCGC14_1328270</name>
</gene>
<proteinExistence type="predicted"/>
<dbReference type="EMBL" id="LAZR01007997">
    <property type="protein sequence ID" value="KKM81588.1"/>
    <property type="molecule type" value="Genomic_DNA"/>
</dbReference>